<feature type="signal peptide" evidence="2">
    <location>
        <begin position="1"/>
        <end position="34"/>
    </location>
</feature>
<sequence length="266" mass="27074">MPRRKSISPALPSSATVAAVAAVCALAVTGGPLAAPPSRVAPPGAWTAGLTSASVVATFASPVVDFGFPTAGVEGPRPTAAPPRSAPQTAAPPRSVPQTAAPPRSVPPTAAPPRSAPPTAAPLARSRRRLPPLARPRTSSRRAQATPPLRSRSSSLIVRPNGGPLPLPATAHGLRPRLWPLPTPTANAPNPPPPPTRPPVAHVRARCPRPRGLPPSLGDTLAPALCPRRWPSLSTLVAAFSTMVAAPTTSVHRYSGRVVAAPAVSN</sequence>
<feature type="compositionally biased region" description="Pro residues" evidence="1">
    <location>
        <begin position="104"/>
        <end position="120"/>
    </location>
</feature>
<feature type="chain" id="PRO_5012982116" evidence="2">
    <location>
        <begin position="35"/>
        <end position="266"/>
    </location>
</feature>
<dbReference type="AlphaFoldDB" id="A0A1X6P9I7"/>
<protein>
    <submittedName>
        <fullName evidence="3">Uncharacterized protein</fullName>
    </submittedName>
</protein>
<dbReference type="Proteomes" id="UP000218209">
    <property type="component" value="Unassembled WGS sequence"/>
</dbReference>
<feature type="non-terminal residue" evidence="3">
    <location>
        <position position="266"/>
    </location>
</feature>
<name>A0A1X6P9I7_PORUM</name>
<evidence type="ECO:0000313" key="3">
    <source>
        <dbReference type="EMBL" id="OSX77552.1"/>
    </source>
</evidence>
<gene>
    <name evidence="3" type="ORF">BU14_0144s0017</name>
</gene>
<keyword evidence="4" id="KW-1185">Reference proteome</keyword>
<keyword evidence="2" id="KW-0732">Signal</keyword>
<proteinExistence type="predicted"/>
<organism evidence="3 4">
    <name type="scientific">Porphyra umbilicalis</name>
    <name type="common">Purple laver</name>
    <name type="synonym">Red alga</name>
    <dbReference type="NCBI Taxonomy" id="2786"/>
    <lineage>
        <taxon>Eukaryota</taxon>
        <taxon>Rhodophyta</taxon>
        <taxon>Bangiophyceae</taxon>
        <taxon>Bangiales</taxon>
        <taxon>Bangiaceae</taxon>
        <taxon>Porphyra</taxon>
    </lineage>
</organism>
<dbReference type="EMBL" id="KV918835">
    <property type="protein sequence ID" value="OSX77552.1"/>
    <property type="molecule type" value="Genomic_DNA"/>
</dbReference>
<evidence type="ECO:0000256" key="1">
    <source>
        <dbReference type="SAM" id="MobiDB-lite"/>
    </source>
</evidence>
<evidence type="ECO:0000313" key="4">
    <source>
        <dbReference type="Proteomes" id="UP000218209"/>
    </source>
</evidence>
<feature type="region of interest" description="Disordered" evidence="1">
    <location>
        <begin position="184"/>
        <end position="203"/>
    </location>
</feature>
<feature type="compositionally biased region" description="Pro residues" evidence="1">
    <location>
        <begin position="184"/>
        <end position="198"/>
    </location>
</feature>
<reference evidence="3 4" key="1">
    <citation type="submission" date="2017-03" db="EMBL/GenBank/DDBJ databases">
        <title>WGS assembly of Porphyra umbilicalis.</title>
        <authorList>
            <person name="Brawley S.H."/>
            <person name="Blouin N.A."/>
            <person name="Ficko-Blean E."/>
            <person name="Wheeler G.L."/>
            <person name="Lohr M."/>
            <person name="Goodson H.V."/>
            <person name="Jenkins J.W."/>
            <person name="Blaby-Haas C.E."/>
            <person name="Helliwell K.E."/>
            <person name="Chan C."/>
            <person name="Marriage T."/>
            <person name="Bhattacharya D."/>
            <person name="Klein A.S."/>
            <person name="Badis Y."/>
            <person name="Brodie J."/>
            <person name="Cao Y."/>
            <person name="Collen J."/>
            <person name="Dittami S.M."/>
            <person name="Gachon C.M."/>
            <person name="Green B.R."/>
            <person name="Karpowicz S."/>
            <person name="Kim J.W."/>
            <person name="Kudahl U."/>
            <person name="Lin S."/>
            <person name="Michel G."/>
            <person name="Mittag M."/>
            <person name="Olson B.J."/>
            <person name="Pangilinan J."/>
            <person name="Peng Y."/>
            <person name="Qiu H."/>
            <person name="Shu S."/>
            <person name="Singer J.T."/>
            <person name="Smith A.G."/>
            <person name="Sprecher B.N."/>
            <person name="Wagner V."/>
            <person name="Wang W."/>
            <person name="Wang Z.-Y."/>
            <person name="Yan J."/>
            <person name="Yarish C."/>
            <person name="Zoeuner-Riek S."/>
            <person name="Zhuang Y."/>
            <person name="Zou Y."/>
            <person name="Lindquist E.A."/>
            <person name="Grimwood J."/>
            <person name="Barry K."/>
            <person name="Rokhsar D.S."/>
            <person name="Schmutz J."/>
            <person name="Stiller J.W."/>
            <person name="Grossman A.R."/>
            <person name="Prochnik S.E."/>
        </authorList>
    </citation>
    <scope>NUCLEOTIDE SEQUENCE [LARGE SCALE GENOMIC DNA]</scope>
    <source>
        <strain evidence="3">4086291</strain>
    </source>
</reference>
<accession>A0A1X6P9I7</accession>
<feature type="compositionally biased region" description="Low complexity" evidence="1">
    <location>
        <begin position="131"/>
        <end position="143"/>
    </location>
</feature>
<feature type="region of interest" description="Disordered" evidence="1">
    <location>
        <begin position="74"/>
        <end position="173"/>
    </location>
</feature>
<evidence type="ECO:0000256" key="2">
    <source>
        <dbReference type="SAM" id="SignalP"/>
    </source>
</evidence>